<evidence type="ECO:0000313" key="3">
    <source>
        <dbReference type="Proteomes" id="UP001180020"/>
    </source>
</evidence>
<dbReference type="Proteomes" id="UP001180020">
    <property type="component" value="Unassembled WGS sequence"/>
</dbReference>
<dbReference type="GO" id="GO:0006506">
    <property type="term" value="P:GPI anchor biosynthetic process"/>
    <property type="evidence" value="ECO:0007669"/>
    <property type="project" value="InterPro"/>
</dbReference>
<dbReference type="PANTHER" id="PTHR23072:SF0">
    <property type="entry name" value="GPI ETHANOLAMINE PHOSPHATE TRANSFERASE 2"/>
    <property type="match status" value="1"/>
</dbReference>
<evidence type="ECO:0000256" key="1">
    <source>
        <dbReference type="SAM" id="Phobius"/>
    </source>
</evidence>
<sequence>MSSPPSNCRRLATCTVAAVLLQILGLSLFVIGFFPVKPTLSGLSGAESYRQPTSPGSVEDGRILAPDQRRSLYREMSEIPPQFDRLVIMVVDGLPAEFVLGKGNKPPTKAFAESMPYTQFLLSNGRAVGYHAKAAPPTVTMPRLKAMVSGAIGGYLDVAFNFNTQALLEDNLVDQFYNIGWTMVMLGDETWIKLFPGLFTRYDGVSSFYVKDTVEVDHNVTRHLDDELLSNDWNLLVMRNPKKSSENPYAHNSLQILNTNILMVPKLKEMDDIIKLIHKSAILHQDKTGSRTLLLVVSDHGMTDNGNHGGSSYEETDSLALFIGLKAGCPNYTAATQNSALQVDIAPTIALLFGVPIPKNSIGILLSEVKGSLTGGCHVLYGNGRPFWTGE</sequence>
<dbReference type="InterPro" id="IPR039527">
    <property type="entry name" value="PIGG/GPI7"/>
</dbReference>
<keyword evidence="1" id="KW-0472">Membrane</keyword>
<reference evidence="2" key="2">
    <citation type="submission" date="2023-06" db="EMBL/GenBank/DDBJ databases">
        <authorList>
            <person name="Ma L."/>
            <person name="Liu K.-W."/>
            <person name="Li Z."/>
            <person name="Hsiao Y.-Y."/>
            <person name="Qi Y."/>
            <person name="Fu T."/>
            <person name="Tang G."/>
            <person name="Zhang D."/>
            <person name="Sun W.-H."/>
            <person name="Liu D.-K."/>
            <person name="Li Y."/>
            <person name="Chen G.-Z."/>
            <person name="Liu X.-D."/>
            <person name="Liao X.-Y."/>
            <person name="Jiang Y.-T."/>
            <person name="Yu X."/>
            <person name="Hao Y."/>
            <person name="Huang J."/>
            <person name="Zhao X.-W."/>
            <person name="Ke S."/>
            <person name="Chen Y.-Y."/>
            <person name="Wu W.-L."/>
            <person name="Hsu J.-L."/>
            <person name="Lin Y.-F."/>
            <person name="Huang M.-D."/>
            <person name="Li C.-Y."/>
            <person name="Huang L."/>
            <person name="Wang Z.-W."/>
            <person name="Zhao X."/>
            <person name="Zhong W.-Y."/>
            <person name="Peng D.-H."/>
            <person name="Ahmad S."/>
            <person name="Lan S."/>
            <person name="Zhang J.-S."/>
            <person name="Tsai W.-C."/>
            <person name="Van De Peer Y."/>
            <person name="Liu Z.-J."/>
        </authorList>
    </citation>
    <scope>NUCLEOTIDE SEQUENCE</scope>
    <source>
        <strain evidence="2">CP</strain>
        <tissue evidence="2">Leaves</tissue>
    </source>
</reference>
<dbReference type="PANTHER" id="PTHR23072">
    <property type="entry name" value="PHOSPHATIDYLINOSITOL GLYCAN-RELATED"/>
    <property type="match status" value="1"/>
</dbReference>
<dbReference type="GO" id="GO:0005789">
    <property type="term" value="C:endoplasmic reticulum membrane"/>
    <property type="evidence" value="ECO:0007669"/>
    <property type="project" value="TreeGrafter"/>
</dbReference>
<dbReference type="CDD" id="cd16024">
    <property type="entry name" value="GPI_EPT_2"/>
    <property type="match status" value="1"/>
</dbReference>
<protein>
    <recommendedName>
        <fullName evidence="4">GPI ethanolamine phosphate transferase 2</fullName>
    </recommendedName>
</protein>
<dbReference type="InterPro" id="IPR017850">
    <property type="entry name" value="Alkaline_phosphatase_core_sf"/>
</dbReference>
<accession>A0AAV9DMQ1</accession>
<evidence type="ECO:0008006" key="4">
    <source>
        <dbReference type="Google" id="ProtNLM"/>
    </source>
</evidence>
<dbReference type="InterPro" id="IPR037674">
    <property type="entry name" value="PIG-G_N"/>
</dbReference>
<dbReference type="SUPFAM" id="SSF53649">
    <property type="entry name" value="Alkaline phosphatase-like"/>
    <property type="match status" value="1"/>
</dbReference>
<dbReference type="Gene3D" id="3.40.720.10">
    <property type="entry name" value="Alkaline Phosphatase, subunit A"/>
    <property type="match status" value="1"/>
</dbReference>
<evidence type="ECO:0000313" key="2">
    <source>
        <dbReference type="EMBL" id="KAK1302404.1"/>
    </source>
</evidence>
<name>A0AAV9DMQ1_ACOCL</name>
<keyword evidence="1" id="KW-1133">Transmembrane helix</keyword>
<dbReference type="AlphaFoldDB" id="A0AAV9DMQ1"/>
<comment type="caution">
    <text evidence="2">The sequence shown here is derived from an EMBL/GenBank/DDBJ whole genome shotgun (WGS) entry which is preliminary data.</text>
</comment>
<keyword evidence="1" id="KW-0812">Transmembrane</keyword>
<keyword evidence="3" id="KW-1185">Reference proteome</keyword>
<feature type="transmembrane region" description="Helical" evidence="1">
    <location>
        <begin position="12"/>
        <end position="34"/>
    </location>
</feature>
<gene>
    <name evidence="2" type="ORF">QJS10_CPB12g01399</name>
</gene>
<proteinExistence type="predicted"/>
<reference evidence="2" key="1">
    <citation type="journal article" date="2023" name="Nat. Commun.">
        <title>Diploid and tetraploid genomes of Acorus and the evolution of monocots.</title>
        <authorList>
            <person name="Ma L."/>
            <person name="Liu K.W."/>
            <person name="Li Z."/>
            <person name="Hsiao Y.Y."/>
            <person name="Qi Y."/>
            <person name="Fu T."/>
            <person name="Tang G.D."/>
            <person name="Zhang D."/>
            <person name="Sun W.H."/>
            <person name="Liu D.K."/>
            <person name="Li Y."/>
            <person name="Chen G.Z."/>
            <person name="Liu X.D."/>
            <person name="Liao X.Y."/>
            <person name="Jiang Y.T."/>
            <person name="Yu X."/>
            <person name="Hao Y."/>
            <person name="Huang J."/>
            <person name="Zhao X.W."/>
            <person name="Ke S."/>
            <person name="Chen Y.Y."/>
            <person name="Wu W.L."/>
            <person name="Hsu J.L."/>
            <person name="Lin Y.F."/>
            <person name="Huang M.D."/>
            <person name="Li C.Y."/>
            <person name="Huang L."/>
            <person name="Wang Z.W."/>
            <person name="Zhao X."/>
            <person name="Zhong W.Y."/>
            <person name="Peng D.H."/>
            <person name="Ahmad S."/>
            <person name="Lan S."/>
            <person name="Zhang J.S."/>
            <person name="Tsai W.C."/>
            <person name="Van de Peer Y."/>
            <person name="Liu Z.J."/>
        </authorList>
    </citation>
    <scope>NUCLEOTIDE SEQUENCE</scope>
    <source>
        <strain evidence="2">CP</strain>
    </source>
</reference>
<organism evidence="2 3">
    <name type="scientific">Acorus calamus</name>
    <name type="common">Sweet flag</name>
    <dbReference type="NCBI Taxonomy" id="4465"/>
    <lineage>
        <taxon>Eukaryota</taxon>
        <taxon>Viridiplantae</taxon>
        <taxon>Streptophyta</taxon>
        <taxon>Embryophyta</taxon>
        <taxon>Tracheophyta</taxon>
        <taxon>Spermatophyta</taxon>
        <taxon>Magnoliopsida</taxon>
        <taxon>Liliopsida</taxon>
        <taxon>Acoraceae</taxon>
        <taxon>Acorus</taxon>
    </lineage>
</organism>
<dbReference type="EMBL" id="JAUJYO010000012">
    <property type="protein sequence ID" value="KAK1302404.1"/>
    <property type="molecule type" value="Genomic_DNA"/>
</dbReference>
<dbReference type="GO" id="GO:0051267">
    <property type="term" value="F:CP2 mannose-ethanolamine phosphotransferase activity"/>
    <property type="evidence" value="ECO:0007669"/>
    <property type="project" value="TreeGrafter"/>
</dbReference>